<dbReference type="Proteomes" id="UP000532194">
    <property type="component" value="Unassembled WGS sequence"/>
</dbReference>
<sequence>MLSDITGESFVDYLVAACQPSADRQLKPTKRLAMV</sequence>
<accession>A0A7Y0ENB3</accession>
<keyword evidence="2" id="KW-1185">Reference proteome</keyword>
<gene>
    <name evidence="1" type="ORF">G1C95_0566</name>
</gene>
<proteinExistence type="predicted"/>
<dbReference type="EMBL" id="JAAIII010000001">
    <property type="protein sequence ID" value="NMM93381.1"/>
    <property type="molecule type" value="Genomic_DNA"/>
</dbReference>
<organism evidence="1 2">
    <name type="scientific">Bifidobacterium oedipodis</name>
    <dbReference type="NCBI Taxonomy" id="2675322"/>
    <lineage>
        <taxon>Bacteria</taxon>
        <taxon>Bacillati</taxon>
        <taxon>Actinomycetota</taxon>
        <taxon>Actinomycetes</taxon>
        <taxon>Bifidobacteriales</taxon>
        <taxon>Bifidobacteriaceae</taxon>
        <taxon>Bifidobacterium</taxon>
    </lineage>
</organism>
<protein>
    <submittedName>
        <fullName evidence="1">Uncharacterized protein</fullName>
    </submittedName>
</protein>
<reference evidence="1 2" key="1">
    <citation type="submission" date="2020-02" db="EMBL/GenBank/DDBJ databases">
        <title>Characterization of phylogenetic diversity of novel bifidobacterial species isolated in Czech ZOOs.</title>
        <authorList>
            <person name="Lugli G.A."/>
            <person name="Vera N.B."/>
            <person name="Ventura M."/>
        </authorList>
    </citation>
    <scope>NUCLEOTIDE SEQUENCE [LARGE SCALE GENOMIC DNA]</scope>
    <source>
        <strain evidence="1 2">DSM 109957</strain>
    </source>
</reference>
<comment type="caution">
    <text evidence="1">The sequence shown here is derived from an EMBL/GenBank/DDBJ whole genome shotgun (WGS) entry which is preliminary data.</text>
</comment>
<name>A0A7Y0ENB3_9BIFI</name>
<dbReference type="AlphaFoldDB" id="A0A7Y0ENB3"/>
<evidence type="ECO:0000313" key="2">
    <source>
        <dbReference type="Proteomes" id="UP000532194"/>
    </source>
</evidence>
<evidence type="ECO:0000313" key="1">
    <source>
        <dbReference type="EMBL" id="NMM93381.1"/>
    </source>
</evidence>